<evidence type="ECO:0000313" key="1">
    <source>
        <dbReference type="EMBL" id="PLW17853.1"/>
    </source>
</evidence>
<organism evidence="1 2">
    <name type="scientific">Puccinia coronata f. sp. avenae</name>
    <dbReference type="NCBI Taxonomy" id="200324"/>
    <lineage>
        <taxon>Eukaryota</taxon>
        <taxon>Fungi</taxon>
        <taxon>Dikarya</taxon>
        <taxon>Basidiomycota</taxon>
        <taxon>Pucciniomycotina</taxon>
        <taxon>Pucciniomycetes</taxon>
        <taxon>Pucciniales</taxon>
        <taxon>Pucciniaceae</taxon>
        <taxon>Puccinia</taxon>
    </lineage>
</organism>
<proteinExistence type="predicted"/>
<reference evidence="1 2" key="1">
    <citation type="submission" date="2017-11" db="EMBL/GenBank/DDBJ databases">
        <title>De novo assembly and phasing of dikaryotic genomes from two isolates of Puccinia coronata f. sp. avenae, the causal agent of oat crown rust.</title>
        <authorList>
            <person name="Miller M.E."/>
            <person name="Zhang Y."/>
            <person name="Omidvar V."/>
            <person name="Sperschneider J."/>
            <person name="Schwessinger B."/>
            <person name="Raley C."/>
            <person name="Palmer J.M."/>
            <person name="Garnica D."/>
            <person name="Upadhyaya N."/>
            <person name="Rathjen J."/>
            <person name="Taylor J.M."/>
            <person name="Park R.F."/>
            <person name="Dodds P.N."/>
            <person name="Hirsch C.D."/>
            <person name="Kianian S.F."/>
            <person name="Figueroa M."/>
        </authorList>
    </citation>
    <scope>NUCLEOTIDE SEQUENCE [LARGE SCALE GENOMIC DNA]</scope>
    <source>
        <strain evidence="1">12NC29</strain>
    </source>
</reference>
<sequence length="176" mass="19485">MLNQQRRCYIAGVLYQRGHRRCKHAGGLTDARPPRYCVDRTHPDTAVALLDRLRLSCVGDDRHNLGLTRGNVGLNRYNVDQSQLDFDTTQSNTGCTYRCNTGSYLLMQHWFVRGDVAPVGTNRCNAGGGNRCNAGGGNRCSTGGGNRCNTSFSIRCNTGFSNRCNTGCRDTFLFNY</sequence>
<name>A0A2N5SX84_9BASI</name>
<dbReference type="AlphaFoldDB" id="A0A2N5SX84"/>
<accession>A0A2N5SX84</accession>
<protein>
    <submittedName>
        <fullName evidence="1">Uncharacterized protein</fullName>
    </submittedName>
</protein>
<evidence type="ECO:0000313" key="2">
    <source>
        <dbReference type="Proteomes" id="UP000235388"/>
    </source>
</evidence>
<dbReference type="EMBL" id="PGCJ01000842">
    <property type="protein sequence ID" value="PLW17853.1"/>
    <property type="molecule type" value="Genomic_DNA"/>
</dbReference>
<dbReference type="Proteomes" id="UP000235388">
    <property type="component" value="Unassembled WGS sequence"/>
</dbReference>
<gene>
    <name evidence="1" type="ORF">PCANC_15552</name>
</gene>
<comment type="caution">
    <text evidence="1">The sequence shown here is derived from an EMBL/GenBank/DDBJ whole genome shotgun (WGS) entry which is preliminary data.</text>
</comment>
<keyword evidence="2" id="KW-1185">Reference proteome</keyword>